<feature type="signal peptide" evidence="1">
    <location>
        <begin position="1"/>
        <end position="23"/>
    </location>
</feature>
<dbReference type="KEGG" id="osu:NT6N_25890"/>
<organism evidence="2">
    <name type="scientific">Oceaniferula spumae</name>
    <dbReference type="NCBI Taxonomy" id="2979115"/>
    <lineage>
        <taxon>Bacteria</taxon>
        <taxon>Pseudomonadati</taxon>
        <taxon>Verrucomicrobiota</taxon>
        <taxon>Verrucomicrobiia</taxon>
        <taxon>Verrucomicrobiales</taxon>
        <taxon>Verrucomicrobiaceae</taxon>
        <taxon>Oceaniferula</taxon>
    </lineage>
</organism>
<protein>
    <recommendedName>
        <fullName evidence="3">PEP-CTERM sorting domain-containing protein</fullName>
    </recommendedName>
</protein>
<dbReference type="NCBIfam" id="TIGR02595">
    <property type="entry name" value="PEP_CTERM"/>
    <property type="match status" value="1"/>
</dbReference>
<keyword evidence="1" id="KW-0732">Signal</keyword>
<dbReference type="AlphaFoldDB" id="A0AAT9FNS4"/>
<evidence type="ECO:0000256" key="1">
    <source>
        <dbReference type="SAM" id="SignalP"/>
    </source>
</evidence>
<dbReference type="InterPro" id="IPR013424">
    <property type="entry name" value="Ice-binding_C"/>
</dbReference>
<feature type="chain" id="PRO_5043736817" description="PEP-CTERM sorting domain-containing protein" evidence="1">
    <location>
        <begin position="24"/>
        <end position="239"/>
    </location>
</feature>
<proteinExistence type="predicted"/>
<dbReference type="EMBL" id="AP026866">
    <property type="protein sequence ID" value="BDS07549.1"/>
    <property type="molecule type" value="Genomic_DNA"/>
</dbReference>
<evidence type="ECO:0008006" key="3">
    <source>
        <dbReference type="Google" id="ProtNLM"/>
    </source>
</evidence>
<reference evidence="2" key="1">
    <citation type="submission" date="2024-07" db="EMBL/GenBank/DDBJ databases">
        <title>Complete genome sequence of Verrucomicrobiaceae bacterium NT6N.</title>
        <authorList>
            <person name="Huang C."/>
            <person name="Takami H."/>
            <person name="Hamasaki K."/>
        </authorList>
    </citation>
    <scope>NUCLEOTIDE SEQUENCE</scope>
    <source>
        <strain evidence="2">NT6N</strain>
    </source>
</reference>
<name>A0AAT9FNS4_9BACT</name>
<accession>A0AAT9FNS4</accession>
<evidence type="ECO:0000313" key="2">
    <source>
        <dbReference type="EMBL" id="BDS07549.1"/>
    </source>
</evidence>
<sequence>MGLGKCLSLIVAGSLASGAFVNASVISYNFNRNGDEPFASTVAAGAVSVTNWNQATPQANNPSGTNVALVDDTGASVATTITYSAGNTWAQGGASADGNVSVLKGYLDDNNATVTFNNITYNKYDVYVYGIGDGGAGSTLGTYTINDGVAPPLTYSYLRASSLPTDGSGTLIEGNATTQGHYFKISGLTGSSFNLVSDSNRGNGRGPIAGIQIVQVPEPSSSILIVSFAGAMLLRRRRS</sequence>
<gene>
    <name evidence="2" type="ORF">NT6N_25890</name>
</gene>